<feature type="compositionally biased region" description="Polar residues" evidence="1">
    <location>
        <begin position="458"/>
        <end position="471"/>
    </location>
</feature>
<accession>A0A0R3T2S3</accession>
<evidence type="ECO:0000313" key="2">
    <source>
        <dbReference type="EMBL" id="VDN97119.1"/>
    </source>
</evidence>
<keyword evidence="3" id="KW-1185">Reference proteome</keyword>
<proteinExistence type="predicted"/>
<protein>
    <submittedName>
        <fullName evidence="4">General transcription factor 3C polypeptide 1</fullName>
    </submittedName>
</protein>
<reference evidence="4" key="1">
    <citation type="submission" date="2017-02" db="UniProtKB">
        <authorList>
            <consortium name="WormBaseParasite"/>
        </authorList>
    </citation>
    <scope>IDENTIFICATION</scope>
</reference>
<gene>
    <name evidence="2" type="ORF">HNAJ_LOCUS1260</name>
</gene>
<organism evidence="4">
    <name type="scientific">Rodentolepis nana</name>
    <name type="common">Dwarf tapeworm</name>
    <name type="synonym">Hymenolepis nana</name>
    <dbReference type="NCBI Taxonomy" id="102285"/>
    <lineage>
        <taxon>Eukaryota</taxon>
        <taxon>Metazoa</taxon>
        <taxon>Spiralia</taxon>
        <taxon>Lophotrochozoa</taxon>
        <taxon>Platyhelminthes</taxon>
        <taxon>Cestoda</taxon>
        <taxon>Eucestoda</taxon>
        <taxon>Cyclophyllidea</taxon>
        <taxon>Hymenolepididae</taxon>
        <taxon>Rodentolepis</taxon>
    </lineage>
</organism>
<feature type="compositionally biased region" description="Polar residues" evidence="1">
    <location>
        <begin position="292"/>
        <end position="328"/>
    </location>
</feature>
<dbReference type="STRING" id="102285.A0A0R3T2S3"/>
<evidence type="ECO:0000313" key="4">
    <source>
        <dbReference type="WBParaSite" id="HNAJ_0000126001-mRNA-1"/>
    </source>
</evidence>
<dbReference type="WBParaSite" id="HNAJ_0000126001-mRNA-1">
    <property type="protein sequence ID" value="HNAJ_0000126001-mRNA-1"/>
    <property type="gene ID" value="HNAJ_0000126001"/>
</dbReference>
<reference evidence="2 3" key="2">
    <citation type="submission" date="2018-11" db="EMBL/GenBank/DDBJ databases">
        <authorList>
            <consortium name="Pathogen Informatics"/>
        </authorList>
    </citation>
    <scope>NUCLEOTIDE SEQUENCE [LARGE SCALE GENOMIC DNA]</scope>
</reference>
<dbReference type="OrthoDB" id="10538557at2759"/>
<dbReference type="EMBL" id="UZAE01000466">
    <property type="protein sequence ID" value="VDN97119.1"/>
    <property type="molecule type" value="Genomic_DNA"/>
</dbReference>
<evidence type="ECO:0000256" key="1">
    <source>
        <dbReference type="SAM" id="MobiDB-lite"/>
    </source>
</evidence>
<feature type="region of interest" description="Disordered" evidence="1">
    <location>
        <begin position="450"/>
        <end position="475"/>
    </location>
</feature>
<feature type="region of interest" description="Disordered" evidence="1">
    <location>
        <begin position="284"/>
        <end position="328"/>
    </location>
</feature>
<name>A0A0R3T2S3_RODNA</name>
<dbReference type="Proteomes" id="UP000278807">
    <property type="component" value="Unassembled WGS sequence"/>
</dbReference>
<dbReference type="AlphaFoldDB" id="A0A0R3T2S3"/>
<sequence length="495" mass="55671">MSVPATASFPTLEKVNFYRDEILEVITEIQGRLLRTDKNRISRFFHRRFGIFLTNIEICLEQLVKQGEIKIIKQPDGENYWNSKDVCPTPPNMPTFNIRQLYLLYPSLYKNLAPFEEVDFHQEKILGAVETEQNADKQFLTEFLLDHYNIRPIDTETCLRHLLACETLIGVFNDGNILYKNPRDGNVCEDKRINNPIISGVLKHTLKNLCVEESHRTFTHFEISHAIRIFISSVLGNEESISEGQLPQELSGDGLILSLNREALYGKIAKFCIDTYAFHGTKRTSTRDRKITSNSNGRRTNQNDAISSTAMPMDTSDTTSQGQISTPTDALQPPTYLLIDQQSYVCLVPTVVYNYHYILPGFVSYNVIQEGVSYQCLVQQPLPTQTVGEVHMDQLSVVGSNQFQSNCQVTNATNLAPVQQYQVQDVEGEGFAKGNNQGCSSAPTSCNPPLKGADTCAQDASSSQSLNQGNSPMEEATDEEIIDLFESIKDNYYVL</sequence>
<evidence type="ECO:0000313" key="3">
    <source>
        <dbReference type="Proteomes" id="UP000278807"/>
    </source>
</evidence>